<feature type="transmembrane region" description="Helical" evidence="13">
    <location>
        <begin position="263"/>
        <end position="283"/>
    </location>
</feature>
<evidence type="ECO:0000256" key="6">
    <source>
        <dbReference type="ARBA" id="ARBA00022882"/>
    </source>
</evidence>
<protein>
    <recommendedName>
        <fullName evidence="14">Ion transport domain-containing protein</fullName>
    </recommendedName>
</protein>
<dbReference type="GO" id="GO:0042729">
    <property type="term" value="C:DASH complex"/>
    <property type="evidence" value="ECO:0007669"/>
    <property type="project" value="InterPro"/>
</dbReference>
<dbReference type="AlphaFoldDB" id="A0AAU9LRN4"/>
<dbReference type="InterPro" id="IPR005821">
    <property type="entry name" value="Ion_trans_dom"/>
</dbReference>
<dbReference type="InterPro" id="IPR028325">
    <property type="entry name" value="VG_K_chnl"/>
</dbReference>
<evidence type="ECO:0000256" key="1">
    <source>
        <dbReference type="ARBA" id="ARBA00004141"/>
    </source>
</evidence>
<evidence type="ECO:0000256" key="11">
    <source>
        <dbReference type="ARBA" id="ARBA00023303"/>
    </source>
</evidence>
<dbReference type="PRINTS" id="PR00169">
    <property type="entry name" value="KCHANNEL"/>
</dbReference>
<proteinExistence type="predicted"/>
<keyword evidence="8 13" id="KW-1133">Transmembrane helix</keyword>
<dbReference type="GO" id="GO:0008076">
    <property type="term" value="C:voltage-gated potassium channel complex"/>
    <property type="evidence" value="ECO:0007669"/>
    <property type="project" value="InterPro"/>
</dbReference>
<keyword evidence="9" id="KW-0406">Ion transport</keyword>
<dbReference type="Proteomes" id="UP001160483">
    <property type="component" value="Unassembled WGS sequence"/>
</dbReference>
<evidence type="ECO:0000256" key="13">
    <source>
        <dbReference type="SAM" id="Phobius"/>
    </source>
</evidence>
<gene>
    <name evidence="15" type="ORF">PBS003_LOCUS9134</name>
</gene>
<keyword evidence="7" id="KW-0630">Potassium</keyword>
<feature type="coiled-coil region" evidence="12">
    <location>
        <begin position="350"/>
        <end position="377"/>
    </location>
</feature>
<evidence type="ECO:0000256" key="10">
    <source>
        <dbReference type="ARBA" id="ARBA00023136"/>
    </source>
</evidence>
<evidence type="ECO:0000256" key="8">
    <source>
        <dbReference type="ARBA" id="ARBA00022989"/>
    </source>
</evidence>
<keyword evidence="6" id="KW-0851">Voltage-gated channel</keyword>
<accession>A0AAU9LRN4</accession>
<organism evidence="15 16">
    <name type="scientific">Peronospora belbahrii</name>
    <dbReference type="NCBI Taxonomy" id="622444"/>
    <lineage>
        <taxon>Eukaryota</taxon>
        <taxon>Sar</taxon>
        <taxon>Stramenopiles</taxon>
        <taxon>Oomycota</taxon>
        <taxon>Peronosporomycetes</taxon>
        <taxon>Peronosporales</taxon>
        <taxon>Peronosporaceae</taxon>
        <taxon>Peronospora</taxon>
    </lineage>
</organism>
<evidence type="ECO:0000256" key="9">
    <source>
        <dbReference type="ARBA" id="ARBA00023065"/>
    </source>
</evidence>
<dbReference type="EMBL" id="CAKKTJ010000335">
    <property type="protein sequence ID" value="CAH0482546.1"/>
    <property type="molecule type" value="Genomic_DNA"/>
</dbReference>
<dbReference type="FunFam" id="1.20.120.350:FF:000166">
    <property type="match status" value="1"/>
</dbReference>
<dbReference type="SUPFAM" id="SSF81324">
    <property type="entry name" value="Voltage-gated potassium channels"/>
    <property type="match status" value="1"/>
</dbReference>
<dbReference type="Gene3D" id="1.10.287.70">
    <property type="match status" value="1"/>
</dbReference>
<dbReference type="PANTHER" id="PTHR11537">
    <property type="entry name" value="VOLTAGE-GATED POTASSIUM CHANNEL"/>
    <property type="match status" value="1"/>
</dbReference>
<evidence type="ECO:0000256" key="2">
    <source>
        <dbReference type="ARBA" id="ARBA00022448"/>
    </source>
</evidence>
<dbReference type="PANTHER" id="PTHR11537:SF254">
    <property type="entry name" value="POTASSIUM VOLTAGE-GATED CHANNEL PROTEIN SHAB"/>
    <property type="match status" value="1"/>
</dbReference>
<dbReference type="InterPro" id="IPR027359">
    <property type="entry name" value="Volt_channel_dom_sf"/>
</dbReference>
<feature type="transmembrane region" description="Helical" evidence="13">
    <location>
        <begin position="197"/>
        <end position="218"/>
    </location>
</feature>
<evidence type="ECO:0000313" key="15">
    <source>
        <dbReference type="EMBL" id="CAH0482546.1"/>
    </source>
</evidence>
<evidence type="ECO:0000256" key="7">
    <source>
        <dbReference type="ARBA" id="ARBA00022958"/>
    </source>
</evidence>
<keyword evidence="3" id="KW-0633">Potassium transport</keyword>
<dbReference type="Pfam" id="PF08650">
    <property type="entry name" value="DASH_Dad4"/>
    <property type="match status" value="1"/>
</dbReference>
<dbReference type="GO" id="GO:0008608">
    <property type="term" value="P:attachment of spindle microtubules to kinetochore"/>
    <property type="evidence" value="ECO:0007669"/>
    <property type="project" value="InterPro"/>
</dbReference>
<feature type="domain" description="Ion transport" evidence="14">
    <location>
        <begin position="52"/>
        <end position="286"/>
    </location>
</feature>
<evidence type="ECO:0000256" key="3">
    <source>
        <dbReference type="ARBA" id="ARBA00022538"/>
    </source>
</evidence>
<keyword evidence="5" id="KW-0631">Potassium channel</keyword>
<evidence type="ECO:0000256" key="4">
    <source>
        <dbReference type="ARBA" id="ARBA00022692"/>
    </source>
</evidence>
<dbReference type="GO" id="GO:0001508">
    <property type="term" value="P:action potential"/>
    <property type="evidence" value="ECO:0007669"/>
    <property type="project" value="TreeGrafter"/>
</dbReference>
<keyword evidence="4 13" id="KW-0812">Transmembrane</keyword>
<dbReference type="Gene3D" id="1.20.120.350">
    <property type="entry name" value="Voltage-gated potassium channels. Chain C"/>
    <property type="match status" value="1"/>
</dbReference>
<keyword evidence="10 13" id="KW-0472">Membrane</keyword>
<keyword evidence="12" id="KW-0175">Coiled coil</keyword>
<evidence type="ECO:0000256" key="12">
    <source>
        <dbReference type="SAM" id="Coils"/>
    </source>
</evidence>
<dbReference type="InterPro" id="IPR013959">
    <property type="entry name" value="DASH_Dad4"/>
</dbReference>
<evidence type="ECO:0000313" key="16">
    <source>
        <dbReference type="Proteomes" id="UP001160483"/>
    </source>
</evidence>
<name>A0AAU9LRN4_9STRA</name>
<dbReference type="GO" id="GO:0072686">
    <property type="term" value="C:mitotic spindle"/>
    <property type="evidence" value="ECO:0007669"/>
    <property type="project" value="InterPro"/>
</dbReference>
<comment type="subcellular location">
    <subcellularLocation>
        <location evidence="1">Membrane</location>
        <topology evidence="1">Multi-pass membrane protein</topology>
    </subcellularLocation>
</comment>
<dbReference type="Pfam" id="PF00520">
    <property type="entry name" value="Ion_trans"/>
    <property type="match status" value="1"/>
</dbReference>
<keyword evidence="2" id="KW-0813">Transport</keyword>
<sequence>MQDAQRTSLVSSISRNESKCARSWASVRSDVWTLLHYRTSLKTRSKLQRASYILEVCVLILITINVILAMYVSASSIGPAPVTSSDWYEIFLYVSTALFTVEYVLRLWSCVEDDRYTHPVCGRLKWMVRPMSIIDLVVLVPFYLEILLEHEILISSRGVLTLRGFRLLRIMSFLHLERSYKAMKNLREIFTLKKEEFGVVSYLTVVIVLTSSTTIFFLENPAQPDVFSSIGTCSWWAIETITSLGYGDIVPITTPGRAFSSLLALWGIILFTIPGAILGSGFVEVMLKKQGKKNEQAMEESIRMSLTRALSSSNFTFPDSPVITQSFSVPASAFTTPQHNASFPASSTPILRLQEQVDRLNTTQLQLQAQLSRQETQLQHIVTLLETTLSQSRPKQKTVPPPFSAIVHEPICFQPMSDSFVNCPSNPMQNPHEEKQKALLQRITGSVARLHEVLKEINTQFEKSDAFRDELTFTCQVWKGYESRVQSHCDAAIAAGQEQQQQTRCSLKAALSSSRMHYGN</sequence>
<evidence type="ECO:0000259" key="14">
    <source>
        <dbReference type="Pfam" id="PF00520"/>
    </source>
</evidence>
<keyword evidence="11" id="KW-0407">Ion channel</keyword>
<evidence type="ECO:0000256" key="5">
    <source>
        <dbReference type="ARBA" id="ARBA00022826"/>
    </source>
</evidence>
<comment type="caution">
    <text evidence="15">The sequence shown here is derived from an EMBL/GenBank/DDBJ whole genome shotgun (WGS) entry which is preliminary data.</text>
</comment>
<feature type="transmembrane region" description="Helical" evidence="13">
    <location>
        <begin position="52"/>
        <end position="72"/>
    </location>
</feature>
<reference evidence="15" key="1">
    <citation type="submission" date="2021-11" db="EMBL/GenBank/DDBJ databases">
        <authorList>
            <person name="Islam A."/>
            <person name="Islam S."/>
            <person name="Flora M.S."/>
            <person name="Rahman M."/>
            <person name="Ziaur R.M."/>
            <person name="Epstein J.H."/>
            <person name="Hassan M."/>
            <person name="Klassen M."/>
            <person name="Woodard K."/>
            <person name="Webb A."/>
            <person name="Webby R.J."/>
            <person name="El Zowalaty M.E."/>
        </authorList>
    </citation>
    <scope>NUCLEOTIDE SEQUENCE</scope>
    <source>
        <strain evidence="15">Pbs3</strain>
    </source>
</reference>
<dbReference type="GO" id="GO:0005249">
    <property type="term" value="F:voltage-gated potassium channel activity"/>
    <property type="evidence" value="ECO:0007669"/>
    <property type="project" value="InterPro"/>
</dbReference>
<feature type="transmembrane region" description="Helical" evidence="13">
    <location>
        <begin position="87"/>
        <end position="105"/>
    </location>
</feature>